<gene>
    <name evidence="3" type="ORF">C7Y72_08485</name>
</gene>
<keyword evidence="2" id="KW-0812">Transmembrane</keyword>
<organism evidence="3 4">
    <name type="scientific">Paraconexibacter algicola</name>
    <dbReference type="NCBI Taxonomy" id="2133960"/>
    <lineage>
        <taxon>Bacteria</taxon>
        <taxon>Bacillati</taxon>
        <taxon>Actinomycetota</taxon>
        <taxon>Thermoleophilia</taxon>
        <taxon>Solirubrobacterales</taxon>
        <taxon>Paraconexibacteraceae</taxon>
        <taxon>Paraconexibacter</taxon>
    </lineage>
</organism>
<evidence type="ECO:0000256" key="1">
    <source>
        <dbReference type="SAM" id="MobiDB-lite"/>
    </source>
</evidence>
<dbReference type="RefSeq" id="WP_107568326.1">
    <property type="nucleotide sequence ID" value="NZ_PYYB01000001.1"/>
</dbReference>
<feature type="transmembrane region" description="Helical" evidence="2">
    <location>
        <begin position="6"/>
        <end position="24"/>
    </location>
</feature>
<proteinExistence type="predicted"/>
<dbReference type="AlphaFoldDB" id="A0A2T4UKB6"/>
<evidence type="ECO:0000313" key="3">
    <source>
        <dbReference type="EMBL" id="PTL59683.1"/>
    </source>
</evidence>
<feature type="transmembrane region" description="Helical" evidence="2">
    <location>
        <begin position="36"/>
        <end position="56"/>
    </location>
</feature>
<accession>A0A2T4UKB6</accession>
<evidence type="ECO:0000256" key="2">
    <source>
        <dbReference type="SAM" id="Phobius"/>
    </source>
</evidence>
<keyword evidence="2" id="KW-0472">Membrane</keyword>
<dbReference type="EMBL" id="PYYB01000001">
    <property type="protein sequence ID" value="PTL59683.1"/>
    <property type="molecule type" value="Genomic_DNA"/>
</dbReference>
<feature type="region of interest" description="Disordered" evidence="1">
    <location>
        <begin position="89"/>
        <end position="152"/>
    </location>
</feature>
<name>A0A2T4UKB6_9ACTN</name>
<keyword evidence="2" id="KW-1133">Transmembrane helix</keyword>
<feature type="transmembrane region" description="Helical" evidence="2">
    <location>
        <begin position="62"/>
        <end position="80"/>
    </location>
</feature>
<dbReference type="Proteomes" id="UP000240739">
    <property type="component" value="Unassembled WGS sequence"/>
</dbReference>
<reference evidence="3 4" key="1">
    <citation type="submission" date="2018-03" db="EMBL/GenBank/DDBJ databases">
        <title>Aquarubrobacter algicola gen. nov., sp. nov., a novel actinobacterium isolated from shallow eutrophic lake during the end of cyanobacterial harmful algal blooms.</title>
        <authorList>
            <person name="Chun S.J."/>
        </authorList>
    </citation>
    <scope>NUCLEOTIDE SEQUENCE [LARGE SCALE GENOMIC DNA]</scope>
    <source>
        <strain evidence="3 4">Seoho-28</strain>
    </source>
</reference>
<sequence length="152" mass="16398">MPSYVHAMFGAVGLTLVVAVLAPAPRMPVNRAARACRVLMISGGLLWIAAFTMPAFDVWYPALALLGAAMGTWFGMFWLARQPSLYDLPPERAEHSDDADDDDQGGGGGGGRGPEPDPGPEPSGPDGIDWDDFDRQRRSWESDRDRTPVGTL</sequence>
<keyword evidence="4" id="KW-1185">Reference proteome</keyword>
<protein>
    <submittedName>
        <fullName evidence="3">Uncharacterized protein</fullName>
    </submittedName>
</protein>
<evidence type="ECO:0000313" key="4">
    <source>
        <dbReference type="Proteomes" id="UP000240739"/>
    </source>
</evidence>
<feature type="compositionally biased region" description="Basic and acidic residues" evidence="1">
    <location>
        <begin position="133"/>
        <end position="152"/>
    </location>
</feature>
<comment type="caution">
    <text evidence="3">The sequence shown here is derived from an EMBL/GenBank/DDBJ whole genome shotgun (WGS) entry which is preliminary data.</text>
</comment>